<comment type="caution">
    <text evidence="2">The sequence shown here is derived from an EMBL/GenBank/DDBJ whole genome shotgun (WGS) entry which is preliminary data.</text>
</comment>
<dbReference type="GO" id="GO:0016787">
    <property type="term" value="F:hydrolase activity"/>
    <property type="evidence" value="ECO:0007669"/>
    <property type="project" value="UniProtKB-KW"/>
</dbReference>
<dbReference type="Pfam" id="PF12695">
    <property type="entry name" value="Abhydrolase_5"/>
    <property type="match status" value="1"/>
</dbReference>
<dbReference type="Gene3D" id="3.40.50.1820">
    <property type="entry name" value="alpha/beta hydrolase"/>
    <property type="match status" value="1"/>
</dbReference>
<dbReference type="SUPFAM" id="SSF53474">
    <property type="entry name" value="alpha/beta-Hydrolases"/>
    <property type="match status" value="1"/>
</dbReference>
<dbReference type="AlphaFoldDB" id="A0AAX2SAP4"/>
<dbReference type="EMBL" id="SPNK01000006">
    <property type="protein sequence ID" value="TFI01400.1"/>
    <property type="molecule type" value="Genomic_DNA"/>
</dbReference>
<accession>A0AAX2SAP4</accession>
<evidence type="ECO:0000313" key="2">
    <source>
        <dbReference type="EMBL" id="TFI01400.1"/>
    </source>
</evidence>
<dbReference type="InterPro" id="IPR029058">
    <property type="entry name" value="AB_hydrolase_fold"/>
</dbReference>
<name>A0AAX2SAP4_KOCRH</name>
<gene>
    <name evidence="2" type="ORF">E4P33_06850</name>
</gene>
<feature type="domain" description="Alpha/beta hydrolase fold-5" evidence="1">
    <location>
        <begin position="40"/>
        <end position="197"/>
    </location>
</feature>
<keyword evidence="3" id="KW-1185">Reference proteome</keyword>
<dbReference type="Proteomes" id="UP000298017">
    <property type="component" value="Unassembled WGS sequence"/>
</dbReference>
<protein>
    <submittedName>
        <fullName evidence="2">Alpha/beta hydrolase</fullName>
    </submittedName>
</protein>
<proteinExistence type="predicted"/>
<dbReference type="InterPro" id="IPR029059">
    <property type="entry name" value="AB_hydrolase_5"/>
</dbReference>
<organism evidence="2 3">
    <name type="scientific">Kocuria rhizophila</name>
    <dbReference type="NCBI Taxonomy" id="72000"/>
    <lineage>
        <taxon>Bacteria</taxon>
        <taxon>Bacillati</taxon>
        <taxon>Actinomycetota</taxon>
        <taxon>Actinomycetes</taxon>
        <taxon>Micrococcales</taxon>
        <taxon>Micrococcaceae</taxon>
        <taxon>Kocuria</taxon>
    </lineage>
</organism>
<evidence type="ECO:0000259" key="1">
    <source>
        <dbReference type="Pfam" id="PF12695"/>
    </source>
</evidence>
<sequence length="214" mass="22384">MAAEPEPWQGVLDDPAVSVAQERDAVVLRPAHHTGPERGMVFYPGAKVEPEAYAARLSGLVVEDGMTVVIADPWLHLALFDRRDPSTFTAHAPEVEEWFVSGHSMGGVRACQVAPESAGLLLLGSYCATDLSGTQLPVLSIGGEQDGLSTPEKISGARDLLPGSASMVQVPGANHASFGDYGPQAGDGTARISDEEMTARVTGLVHEELLSAGA</sequence>
<reference evidence="2 3" key="1">
    <citation type="submission" date="2019-03" db="EMBL/GenBank/DDBJ databases">
        <title>Genome Sequencing and Assembly of Various Microbes Isolated from Alder Root Nodule.</title>
        <authorList>
            <person name="Swanson E."/>
            <person name="Sevigny J.L."/>
            <person name="Pesce C."/>
            <person name="Davis I."/>
            <person name="Kleiner V."/>
            <person name="Tisa L."/>
        </authorList>
    </citation>
    <scope>NUCLEOTIDE SEQUENCE [LARGE SCALE GENOMIC DNA]</scope>
    <source>
        <strain evidence="2 3">4R-31</strain>
    </source>
</reference>
<evidence type="ECO:0000313" key="3">
    <source>
        <dbReference type="Proteomes" id="UP000298017"/>
    </source>
</evidence>
<keyword evidence="2" id="KW-0378">Hydrolase</keyword>